<evidence type="ECO:0000256" key="4">
    <source>
        <dbReference type="ARBA" id="ARBA00022917"/>
    </source>
</evidence>
<accession>A0A438D7M3</accession>
<sequence length="464" mass="52943">MTTLVPTSEEDPALSVVRYTAEISWADAGPEVAEPQVTRLCMEAQECMVRGRWLDLASLMLTSADLMFSKASDKGMLVSTFSPDTRLQHFVNYLCCRHEMVGMIDFESEDLSQSIVHFLICRLSDPVMDLECIFTVICNLVTKSESPDEALEMAKFISAKITQQPNDKAALRLKILFNLYNLLENPYSRFYVYMKALNLAVNGKVTEHIIPSFKMMDSFLKEWNIGILDQRALYLNISNILKENKSLGKDYFKFLTKYLATFSGEDAYTMSEAKEEAVRTIMEFVRAPDMFQCDLLDMPAVGQLEKDAKYALVYQLLKIFLTQRLDAYLDFHAANSTLLKSYGLVHEDCITKMRLMSLVDLGSDESCQIPYSLIKDTLRIDDDEVELWVVKAITVKLMDCKMDQMNQVVLVSRCSERVFGQQQWQNLRSKLLTWRGNIANVINTIQANKISEDGSQAMQGLTIR</sequence>
<comment type="similarity">
    <text evidence="5">Belongs to the eIF-3 subunit M family.</text>
</comment>
<keyword evidence="2 5" id="KW-0963">Cytoplasm</keyword>
<evidence type="ECO:0000259" key="6">
    <source>
        <dbReference type="SMART" id="SM00088"/>
    </source>
</evidence>
<dbReference type="InterPro" id="IPR027528">
    <property type="entry name" value="eIF3m"/>
</dbReference>
<evidence type="ECO:0000256" key="1">
    <source>
        <dbReference type="ARBA" id="ARBA00008482"/>
    </source>
</evidence>
<comment type="function">
    <text evidence="5">Component of the eukaryotic translation initiation factor 3 (eIF-3) complex, which is involved in protein synthesis of a specialized repertoire of mRNAs and, together with other initiation factors, stimulates binding of mRNA and methionyl-tRNAi to the 40S ribosome. The eIF-3 complex specifically targets and initiates translation of a subset of mRNAs involved in cell proliferation.</text>
</comment>
<evidence type="ECO:0000256" key="5">
    <source>
        <dbReference type="HAMAP-Rule" id="MF_03012"/>
    </source>
</evidence>
<evidence type="ECO:0000313" key="8">
    <source>
        <dbReference type="EMBL" id="RVW82755.1"/>
    </source>
</evidence>
<dbReference type="GO" id="GO:0003743">
    <property type="term" value="F:translation initiation factor activity"/>
    <property type="evidence" value="ECO:0007669"/>
    <property type="project" value="UniProtKB-UniRule"/>
</dbReference>
<feature type="domain" description="PCI" evidence="6">
    <location>
        <begin position="344"/>
        <end position="434"/>
    </location>
</feature>
<evidence type="ECO:0000256" key="2">
    <source>
        <dbReference type="ARBA" id="ARBA00022490"/>
    </source>
</evidence>
<evidence type="ECO:0000256" key="3">
    <source>
        <dbReference type="ARBA" id="ARBA00022540"/>
    </source>
</evidence>
<dbReference type="GO" id="GO:0071541">
    <property type="term" value="C:eukaryotic translation initiation factor 3 complex, eIF3m"/>
    <property type="evidence" value="ECO:0007669"/>
    <property type="project" value="UniProtKB-UniRule"/>
</dbReference>
<dbReference type="AlphaFoldDB" id="A0A438D7M3"/>
<evidence type="ECO:0000313" key="9">
    <source>
        <dbReference type="Proteomes" id="UP000288805"/>
    </source>
</evidence>
<protein>
    <recommendedName>
        <fullName evidence="5">Eukaryotic translation initiation factor 3 subunit M</fullName>
        <shortName evidence="5">eIF3m</shortName>
    </recommendedName>
</protein>
<comment type="subcellular location">
    <subcellularLocation>
        <location evidence="5">Cytoplasm</location>
    </subcellularLocation>
</comment>
<dbReference type="GO" id="GO:0033290">
    <property type="term" value="C:eukaryotic 48S preinitiation complex"/>
    <property type="evidence" value="ECO:0007669"/>
    <property type="project" value="UniProtKB-UniRule"/>
</dbReference>
<dbReference type="Proteomes" id="UP000288805">
    <property type="component" value="Unassembled WGS sequence"/>
</dbReference>
<dbReference type="InterPro" id="IPR045237">
    <property type="entry name" value="COPS7/eIF3m"/>
</dbReference>
<dbReference type="InterPro" id="IPR040750">
    <property type="entry name" value="eIF3m_C_helix"/>
</dbReference>
<dbReference type="EMBL" id="QGNW01001754">
    <property type="protein sequence ID" value="RVW31455.1"/>
    <property type="molecule type" value="Genomic_DNA"/>
</dbReference>
<comment type="caution">
    <text evidence="7">The sequence shown here is derived from an EMBL/GenBank/DDBJ whole genome shotgun (WGS) entry which is preliminary data.</text>
</comment>
<organism evidence="7 9">
    <name type="scientific">Vitis vinifera</name>
    <name type="common">Grape</name>
    <dbReference type="NCBI Taxonomy" id="29760"/>
    <lineage>
        <taxon>Eukaryota</taxon>
        <taxon>Viridiplantae</taxon>
        <taxon>Streptophyta</taxon>
        <taxon>Embryophyta</taxon>
        <taxon>Tracheophyta</taxon>
        <taxon>Spermatophyta</taxon>
        <taxon>Magnoliopsida</taxon>
        <taxon>eudicotyledons</taxon>
        <taxon>Gunneridae</taxon>
        <taxon>Pentapetalae</taxon>
        <taxon>rosids</taxon>
        <taxon>Vitales</taxon>
        <taxon>Vitaceae</taxon>
        <taxon>Viteae</taxon>
        <taxon>Vitis</taxon>
    </lineage>
</organism>
<comment type="similarity">
    <text evidence="1">Belongs to the CSN7/EIF3M family. CSN7 subfamily.</text>
</comment>
<dbReference type="SMART" id="SM00088">
    <property type="entry name" value="PINT"/>
    <property type="match status" value="1"/>
</dbReference>
<reference evidence="7 9" key="1">
    <citation type="journal article" date="2018" name="PLoS Genet.">
        <title>Population sequencing reveals clonal diversity and ancestral inbreeding in the grapevine cultivar Chardonnay.</title>
        <authorList>
            <person name="Roach M.J."/>
            <person name="Johnson D.L."/>
            <person name="Bohlmann J."/>
            <person name="van Vuuren H.J."/>
            <person name="Jones S.J."/>
            <person name="Pretorius I.S."/>
            <person name="Schmidt S.A."/>
            <person name="Borneman A.R."/>
        </authorList>
    </citation>
    <scope>NUCLEOTIDE SEQUENCE [LARGE SCALE GENOMIC DNA]</scope>
    <source>
        <strain evidence="9">cv. Chardonnay</strain>
        <strain evidence="7">I10V1</strain>
        <tissue evidence="7">Leaf</tissue>
    </source>
</reference>
<dbReference type="GO" id="GO:0001732">
    <property type="term" value="P:formation of cytoplasmic translation initiation complex"/>
    <property type="evidence" value="ECO:0007669"/>
    <property type="project" value="UniProtKB-UniRule"/>
</dbReference>
<dbReference type="HAMAP" id="MF_03012">
    <property type="entry name" value="eIF3m"/>
    <property type="match status" value="1"/>
</dbReference>
<proteinExistence type="inferred from homology"/>
<evidence type="ECO:0000313" key="7">
    <source>
        <dbReference type="EMBL" id="RVW31455.1"/>
    </source>
</evidence>
<dbReference type="Pfam" id="PF01399">
    <property type="entry name" value="PCI"/>
    <property type="match status" value="1"/>
</dbReference>
<dbReference type="Pfam" id="PF18005">
    <property type="entry name" value="eIF3m_C_helix"/>
    <property type="match status" value="1"/>
</dbReference>
<keyword evidence="3 5" id="KW-0396">Initiation factor</keyword>
<dbReference type="PANTHER" id="PTHR15350">
    <property type="entry name" value="COP9 SIGNALOSOME COMPLEX SUBUNIT 7/DENDRITIC CELL PROTEIN GA17"/>
    <property type="match status" value="1"/>
</dbReference>
<comment type="subunit">
    <text evidence="5">Component of the eukaryotic translation initiation factor 3 (eIF-3) complex.</text>
</comment>
<keyword evidence="4 5" id="KW-0648">Protein biosynthesis</keyword>
<dbReference type="EMBL" id="QGNW01000236">
    <property type="protein sequence ID" value="RVW82755.1"/>
    <property type="molecule type" value="Genomic_DNA"/>
</dbReference>
<gene>
    <name evidence="7" type="primary">eif3m_1</name>
    <name evidence="8" type="synonym">eif3m_0</name>
    <name evidence="8" type="ORF">CK203_046931</name>
    <name evidence="7" type="ORF">CK203_086796</name>
</gene>
<dbReference type="InterPro" id="IPR000717">
    <property type="entry name" value="PCI_dom"/>
</dbReference>
<dbReference type="PANTHER" id="PTHR15350:SF2">
    <property type="entry name" value="EUKARYOTIC TRANSLATION INITIATION FACTOR 3 SUBUNIT M"/>
    <property type="match status" value="1"/>
</dbReference>
<name>A0A438D7M3_VITVI</name>
<dbReference type="GO" id="GO:0016282">
    <property type="term" value="C:eukaryotic 43S preinitiation complex"/>
    <property type="evidence" value="ECO:0007669"/>
    <property type="project" value="UniProtKB-UniRule"/>
</dbReference>